<evidence type="ECO:0000256" key="4">
    <source>
        <dbReference type="ARBA" id="ARBA00023098"/>
    </source>
</evidence>
<feature type="domain" description="AMP-dependent synthetase/ligase" evidence="5">
    <location>
        <begin position="43"/>
        <end position="287"/>
    </location>
</feature>
<dbReference type="Proteomes" id="UP001176517">
    <property type="component" value="Unassembled WGS sequence"/>
</dbReference>
<evidence type="ECO:0000259" key="5">
    <source>
        <dbReference type="Pfam" id="PF00501"/>
    </source>
</evidence>
<name>A0AAN6GKU1_9BASI</name>
<evidence type="ECO:0000313" key="7">
    <source>
        <dbReference type="EMBL" id="KAK0546015.1"/>
    </source>
</evidence>
<dbReference type="Pfam" id="PF00501">
    <property type="entry name" value="AMP-binding"/>
    <property type="match status" value="2"/>
</dbReference>
<keyword evidence="8" id="KW-1185">Reference proteome</keyword>
<dbReference type="Gene3D" id="3.40.50.12780">
    <property type="entry name" value="N-terminal domain of ligase-like"/>
    <property type="match status" value="1"/>
</dbReference>
<dbReference type="SUPFAM" id="SSF56801">
    <property type="entry name" value="Acetyl-CoA synthetase-like"/>
    <property type="match status" value="1"/>
</dbReference>
<gene>
    <name evidence="7" type="ORF">OC846_005435</name>
</gene>
<dbReference type="InterPro" id="IPR045851">
    <property type="entry name" value="AMP-bd_C_sf"/>
</dbReference>
<keyword evidence="4" id="KW-0443">Lipid metabolism</keyword>
<comment type="similarity">
    <text evidence="1">Belongs to the ATP-dependent AMP-binding enzyme family.</text>
</comment>
<reference evidence="7" key="1">
    <citation type="journal article" date="2023" name="PhytoFront">
        <title>Draft Genome Resources of Seven Strains of Tilletia horrida, Causal Agent of Kernel Smut of Rice.</title>
        <authorList>
            <person name="Khanal S."/>
            <person name="Antony Babu S."/>
            <person name="Zhou X.G."/>
        </authorList>
    </citation>
    <scope>NUCLEOTIDE SEQUENCE</scope>
    <source>
        <strain evidence="7">TX6</strain>
    </source>
</reference>
<evidence type="ECO:0000256" key="2">
    <source>
        <dbReference type="ARBA" id="ARBA00022598"/>
    </source>
</evidence>
<evidence type="ECO:0000256" key="3">
    <source>
        <dbReference type="ARBA" id="ARBA00022832"/>
    </source>
</evidence>
<proteinExistence type="inferred from homology"/>
<keyword evidence="2" id="KW-0436">Ligase</keyword>
<accession>A0AAN6GKU1</accession>
<dbReference type="InterPro" id="IPR020845">
    <property type="entry name" value="AMP-binding_CS"/>
</dbReference>
<evidence type="ECO:0000313" key="8">
    <source>
        <dbReference type="Proteomes" id="UP001176517"/>
    </source>
</evidence>
<dbReference type="GO" id="GO:0006631">
    <property type="term" value="P:fatty acid metabolic process"/>
    <property type="evidence" value="ECO:0007669"/>
    <property type="project" value="UniProtKB-KW"/>
</dbReference>
<dbReference type="AlphaFoldDB" id="A0AAN6GKU1"/>
<sequence length="663" mass="72416">MGSYASPPPSSVPPRDFRLRMSLPLGIPVYRTPLHPVNFLLRAACVSPNKYALVHPERNIRFTYAEWAARTLSLAFALKSTPGWKPGDRIAVIAPNTPLILEAYNAVPAIGSIIVPCNIRNTAKEIEYVLDHSGATIVLVDSECAHLLSQNSSAPDGRKRTVIVSNDTGRLSHKGISDPYEEFLSRGREAWNQTQAEEASQNARQGFPAERARRDWELLTLPQDEDIPIALSYTSGTTGRPKGVLTSARGTYLAAVSNVFEATLTTDSIYLWTLPCFHATGWTLTYGVNAAISTRKLKKVFKTGVPIRFTNLSATSLLQDYVLRKVDNAAIWKAFTEAGITHYAGAPTVQIGIVNHPSAKKLPQKVRVLVAASAPTAQLLGQMEALNLEPVHVYGLTETYGPSVRRYADPAWAELTVDARARLQARQGHAYLTSDEVRVVRRPDPSAEPADKSKAADLDDHLIDVKSDGVEMGEIAIRGNMTMLGYYNDPQATAKVVRGGKSRAGSWFLTGDLAVRMPGGEGVLIDARLFVASQQLMPKFASTVMILDRGKDIIISGGENISSLNVETELATHPAIMECCVVAAPHPRWQEVPHAYVVLKPSAEPGSVSEDDLRSHCRDRLSKFAVPAKFEFVDELPKNSTGKILKAELRRKLVEASSGKSKL</sequence>
<dbReference type="PROSITE" id="PS00455">
    <property type="entry name" value="AMP_BINDING"/>
    <property type="match status" value="1"/>
</dbReference>
<dbReference type="InterPro" id="IPR000873">
    <property type="entry name" value="AMP-dep_synth/lig_dom"/>
</dbReference>
<dbReference type="PANTHER" id="PTHR43859:SF4">
    <property type="entry name" value="BUTANOATE--COA LIGASE AAE1-RELATED"/>
    <property type="match status" value="1"/>
</dbReference>
<organism evidence="7 8">
    <name type="scientific">Tilletia horrida</name>
    <dbReference type="NCBI Taxonomy" id="155126"/>
    <lineage>
        <taxon>Eukaryota</taxon>
        <taxon>Fungi</taxon>
        <taxon>Dikarya</taxon>
        <taxon>Basidiomycota</taxon>
        <taxon>Ustilaginomycotina</taxon>
        <taxon>Exobasidiomycetes</taxon>
        <taxon>Tilletiales</taxon>
        <taxon>Tilletiaceae</taxon>
        <taxon>Tilletia</taxon>
    </lineage>
</organism>
<dbReference type="Gene3D" id="3.30.300.30">
    <property type="match status" value="1"/>
</dbReference>
<protein>
    <submittedName>
        <fullName evidence="7">Uncharacterized protein</fullName>
    </submittedName>
</protein>
<feature type="domain" description="AMP-binding enzyme C-terminal" evidence="6">
    <location>
        <begin position="566"/>
        <end position="643"/>
    </location>
</feature>
<dbReference type="Pfam" id="PF13193">
    <property type="entry name" value="AMP-binding_C"/>
    <property type="match status" value="1"/>
</dbReference>
<evidence type="ECO:0000259" key="6">
    <source>
        <dbReference type="Pfam" id="PF13193"/>
    </source>
</evidence>
<dbReference type="FunFam" id="3.30.300.30:FF:000008">
    <property type="entry name" value="2,3-dihydroxybenzoate-AMP ligase"/>
    <property type="match status" value="1"/>
</dbReference>
<dbReference type="PANTHER" id="PTHR43859">
    <property type="entry name" value="ACYL-ACTIVATING ENZYME"/>
    <property type="match status" value="1"/>
</dbReference>
<dbReference type="InterPro" id="IPR025110">
    <property type="entry name" value="AMP-bd_C"/>
</dbReference>
<dbReference type="GO" id="GO:0016874">
    <property type="term" value="F:ligase activity"/>
    <property type="evidence" value="ECO:0007669"/>
    <property type="project" value="UniProtKB-KW"/>
</dbReference>
<dbReference type="EMBL" id="JAPDMZ010000208">
    <property type="protein sequence ID" value="KAK0546015.1"/>
    <property type="molecule type" value="Genomic_DNA"/>
</dbReference>
<dbReference type="InterPro" id="IPR042099">
    <property type="entry name" value="ANL_N_sf"/>
</dbReference>
<feature type="domain" description="AMP-dependent synthetase/ligase" evidence="5">
    <location>
        <begin position="326"/>
        <end position="487"/>
    </location>
</feature>
<keyword evidence="3" id="KW-0276">Fatty acid metabolism</keyword>
<evidence type="ECO:0000256" key="1">
    <source>
        <dbReference type="ARBA" id="ARBA00006432"/>
    </source>
</evidence>
<comment type="caution">
    <text evidence="7">The sequence shown here is derived from an EMBL/GenBank/DDBJ whole genome shotgun (WGS) entry which is preliminary data.</text>
</comment>